<protein>
    <submittedName>
        <fullName evidence="3">Crp/Fnr family transcriptional regulator</fullName>
    </submittedName>
</protein>
<dbReference type="EMBL" id="VWNA01000001">
    <property type="protein sequence ID" value="MQT13409.1"/>
    <property type="molecule type" value="Genomic_DNA"/>
</dbReference>
<keyword evidence="4" id="KW-1185">Reference proteome</keyword>
<dbReference type="InterPro" id="IPR018490">
    <property type="entry name" value="cNMP-bd_dom_sf"/>
</dbReference>
<dbReference type="SMART" id="SM00100">
    <property type="entry name" value="cNMP"/>
    <property type="match status" value="1"/>
</dbReference>
<dbReference type="Pfam" id="PF00027">
    <property type="entry name" value="cNMP_binding"/>
    <property type="match status" value="1"/>
</dbReference>
<dbReference type="SUPFAM" id="SSF51206">
    <property type="entry name" value="cAMP-binding domain-like"/>
    <property type="match status" value="1"/>
</dbReference>
<dbReference type="InterPro" id="IPR000595">
    <property type="entry name" value="cNMP-bd_dom"/>
</dbReference>
<evidence type="ECO:0000259" key="2">
    <source>
        <dbReference type="PROSITE" id="PS50042"/>
    </source>
</evidence>
<accession>A0A6A7Y7A4</accession>
<evidence type="ECO:0000313" key="4">
    <source>
        <dbReference type="Proteomes" id="UP000332515"/>
    </source>
</evidence>
<dbReference type="CDD" id="cd00038">
    <property type="entry name" value="CAP_ED"/>
    <property type="match status" value="1"/>
</dbReference>
<organism evidence="3 4">
    <name type="scientific">Segnochrobactrum spirostomi</name>
    <dbReference type="NCBI Taxonomy" id="2608987"/>
    <lineage>
        <taxon>Bacteria</taxon>
        <taxon>Pseudomonadati</taxon>
        <taxon>Pseudomonadota</taxon>
        <taxon>Alphaproteobacteria</taxon>
        <taxon>Hyphomicrobiales</taxon>
        <taxon>Segnochrobactraceae</taxon>
        <taxon>Segnochrobactrum</taxon>
    </lineage>
</organism>
<evidence type="ECO:0000313" key="3">
    <source>
        <dbReference type="EMBL" id="MQT13409.1"/>
    </source>
</evidence>
<name>A0A6A7Y7A4_9HYPH</name>
<proteinExistence type="predicted"/>
<dbReference type="Proteomes" id="UP000332515">
    <property type="component" value="Unassembled WGS sequence"/>
</dbReference>
<dbReference type="AlphaFoldDB" id="A0A6A7Y7A4"/>
<comment type="caution">
    <text evidence="3">The sequence shown here is derived from an EMBL/GenBank/DDBJ whole genome shotgun (WGS) entry which is preliminary data.</text>
</comment>
<feature type="region of interest" description="Disordered" evidence="1">
    <location>
        <begin position="153"/>
        <end position="172"/>
    </location>
</feature>
<evidence type="ECO:0000256" key="1">
    <source>
        <dbReference type="SAM" id="MobiDB-lite"/>
    </source>
</evidence>
<feature type="domain" description="Cyclic nucleotide-binding" evidence="2">
    <location>
        <begin position="15"/>
        <end position="120"/>
    </location>
</feature>
<gene>
    <name evidence="3" type="ORF">F0357_12300</name>
</gene>
<dbReference type="PROSITE" id="PS50042">
    <property type="entry name" value="CNMP_BINDING_3"/>
    <property type="match status" value="1"/>
</dbReference>
<dbReference type="InterPro" id="IPR014710">
    <property type="entry name" value="RmlC-like_jellyroll"/>
</dbReference>
<dbReference type="RefSeq" id="WP_153481916.1">
    <property type="nucleotide sequence ID" value="NZ_VWNA01000001.1"/>
</dbReference>
<sequence>MSLASDIAVLRRVDLFSPMTDEQLRLLAFSGERVAIAAGDVLFEAGGQSEGTYVVVAGALRLEAADLRGPILVGEGTLLTPASLVTQIRYAFTATADRDTELFLVRLPMFARMLGEFPEIALHLHAAISADLAAFVREAAEVRARLDAVEDLDARAAPEPADPPLEPITPRR</sequence>
<reference evidence="3 4" key="1">
    <citation type="submission" date="2019-09" db="EMBL/GenBank/DDBJ databases">
        <title>Segnochrobactrum spirostomi gen. nov., sp. nov., isolated from the ciliate Spirostomum cf. yagiui and description of a novel family, Segnochrobactraceae fam. nov. within the order Rhizobiales of the class Alphaproteobacteria.</title>
        <authorList>
            <person name="Akter S."/>
            <person name="Shazib S.U.A."/>
            <person name="Shin M.K."/>
        </authorList>
    </citation>
    <scope>NUCLEOTIDE SEQUENCE [LARGE SCALE GENOMIC DNA]</scope>
    <source>
        <strain evidence="3 4">Sp-1</strain>
    </source>
</reference>
<dbReference type="Gene3D" id="2.60.120.10">
    <property type="entry name" value="Jelly Rolls"/>
    <property type="match status" value="1"/>
</dbReference>
<feature type="compositionally biased region" description="Pro residues" evidence="1">
    <location>
        <begin position="160"/>
        <end position="172"/>
    </location>
</feature>